<dbReference type="GeneID" id="562682"/>
<dbReference type="Gene3D" id="2.60.40.4060">
    <property type="entry name" value="Reeler domain"/>
    <property type="match status" value="1"/>
</dbReference>
<evidence type="ECO:0000313" key="5">
    <source>
        <dbReference type="Proteomes" id="UP000000437"/>
    </source>
</evidence>
<dbReference type="KEGG" id="dre:562682"/>
<sequence>MMKTVFFGVVVLQFLGCVHSYGTGAPTSACGDMIPRHGVQPQPNPAPYTIQASSTKFQAGIPITVVIKGPDYKGVLLEARSGSDTTALGSWQMPPANTKFLECSGNKQGAITHSNANVKNNSTVYTWVPPATTKNIMFMATVVQQRNVFWVNVMSSSLTPSGGGTALDVNSGAERIITPALIMLIFPLAVLTV</sequence>
<dbReference type="RefSeq" id="NP_001313480.1">
    <property type="nucleotide sequence ID" value="NM_001326551.1"/>
</dbReference>
<evidence type="ECO:0000256" key="1">
    <source>
        <dbReference type="ARBA" id="ARBA00009195"/>
    </source>
</evidence>
<dbReference type="OrthoDB" id="6418377at2759"/>
<dbReference type="Proteomes" id="UP000000437">
    <property type="component" value="Chromosome 5"/>
</dbReference>
<dbReference type="FunFam" id="2.60.40.4060:FF:000003">
    <property type="entry name" value="Ferric chelate reductase 1"/>
    <property type="match status" value="1"/>
</dbReference>
<dbReference type="Ensembl" id="ENSDART00000147009.2">
    <property type="protein sequence ID" value="ENSDARP00000122083.1"/>
    <property type="gene ID" value="ENSDARG00000093957.2"/>
</dbReference>
<accession>A2CEY7</accession>
<dbReference type="eggNOG" id="ENOG502RZGI">
    <property type="taxonomic scope" value="Eukaryota"/>
</dbReference>
<dbReference type="Pfam" id="PF02014">
    <property type="entry name" value="Reeler"/>
    <property type="match status" value="1"/>
</dbReference>
<evidence type="ECO:0000256" key="2">
    <source>
        <dbReference type="SAM" id="SignalP"/>
    </source>
</evidence>
<dbReference type="PANTHER" id="PTHR45828:SF32">
    <property type="entry name" value="SI:DKEY-251I10.2"/>
    <property type="match status" value="1"/>
</dbReference>
<accession>A0A8M1P939</accession>
<keyword evidence="8" id="KW-1267">Proteomics identification</keyword>
<dbReference type="STRING" id="7955.ENSDARP00000122083"/>
<evidence type="ECO:0007829" key="8">
    <source>
        <dbReference type="PeptideAtlas" id="A2CEY7"/>
    </source>
</evidence>
<organism evidence="4">
    <name type="scientific">Danio rerio</name>
    <name type="common">Zebrafish</name>
    <name type="synonym">Brachydanio rerio</name>
    <dbReference type="NCBI Taxonomy" id="7955"/>
    <lineage>
        <taxon>Eukaryota</taxon>
        <taxon>Metazoa</taxon>
        <taxon>Chordata</taxon>
        <taxon>Craniata</taxon>
        <taxon>Vertebrata</taxon>
        <taxon>Euteleostomi</taxon>
        <taxon>Actinopterygii</taxon>
        <taxon>Neopterygii</taxon>
        <taxon>Teleostei</taxon>
        <taxon>Ostariophysi</taxon>
        <taxon>Cypriniformes</taxon>
        <taxon>Danionidae</taxon>
        <taxon>Danioninae</taxon>
        <taxon>Danio</taxon>
    </lineage>
</organism>
<evidence type="ECO:0000259" key="3">
    <source>
        <dbReference type="PROSITE" id="PS51019"/>
    </source>
</evidence>
<dbReference type="CDD" id="cd08544">
    <property type="entry name" value="Reeler"/>
    <property type="match status" value="1"/>
</dbReference>
<dbReference type="GeneTree" id="ENSGT00940000165599"/>
<gene>
    <name evidence="4 6 7" type="primary">si:dkey-251i10.2</name>
    <name evidence="6" type="synonym">im:6906298</name>
</gene>
<dbReference type="AlphaFoldDB" id="A2CEY7"/>
<dbReference type="PhylomeDB" id="A2CEY7"/>
<reference evidence="6" key="3">
    <citation type="journal article" date="2015" name="Nat. Commun.">
        <title>RFX transcription factors are essential for hearing in mice.</title>
        <authorList>
            <person name="Elkon R."/>
            <person name="Milon B."/>
            <person name="Morrison L."/>
            <person name="Shah M."/>
            <person name="Vijayakumar S."/>
            <person name="Racherla M."/>
            <person name="Leitch C.C."/>
            <person name="Silipino L."/>
            <person name="Hadi S."/>
            <person name="Weiss-Gayet M."/>
            <person name="Barras E."/>
            <person name="Schmid C.D."/>
            <person name="Ait-Lounis A."/>
            <person name="Barnes A."/>
            <person name="Song Y."/>
            <person name="Eisenman D.J."/>
            <person name="Eliyahu E."/>
            <person name="Frolenkov G.I."/>
            <person name="Strome S.E."/>
            <person name="Durand B."/>
            <person name="Zaghloul N.A."/>
            <person name="Jones S.M."/>
            <person name="Reith W."/>
            <person name="Hertzano R."/>
        </authorList>
    </citation>
    <scope>NUCLEOTIDE SEQUENCE</scope>
    <source>
        <strain evidence="6">Tuebingen</strain>
    </source>
</reference>
<dbReference type="InterPro" id="IPR042307">
    <property type="entry name" value="Reeler_sf"/>
</dbReference>
<evidence type="ECO:0000313" key="7">
    <source>
        <dbReference type="ZFIN" id="ZDB-GENE-050506-102"/>
    </source>
</evidence>
<proteinExistence type="evidence at protein level"/>
<dbReference type="InterPro" id="IPR002861">
    <property type="entry name" value="Reeler_dom"/>
</dbReference>
<dbReference type="Bgee" id="ENSDARG00000093957">
    <property type="expression patterns" value="Expressed in larva and 19 other cell types or tissues"/>
</dbReference>
<dbReference type="GO" id="GO:0016020">
    <property type="term" value="C:membrane"/>
    <property type="evidence" value="ECO:0000318"/>
    <property type="project" value="GO_Central"/>
</dbReference>
<dbReference type="ZFIN" id="ZDB-GENE-050506-102">
    <property type="gene designation" value="si:dkey-251i10.2"/>
</dbReference>
<evidence type="ECO:0000313" key="4">
    <source>
        <dbReference type="Ensembl" id="ENSDARP00000122083"/>
    </source>
</evidence>
<dbReference type="EMBL" id="CR786568">
    <property type="status" value="NOT_ANNOTATED_CDS"/>
    <property type="molecule type" value="Genomic_DNA"/>
</dbReference>
<dbReference type="InterPro" id="IPR051237">
    <property type="entry name" value="Ferric-chelate_Red/DefProt"/>
</dbReference>
<keyword evidence="5" id="KW-1185">Reference proteome</keyword>
<dbReference type="PANTHER" id="PTHR45828">
    <property type="entry name" value="CYTOCHROME B561/FERRIC REDUCTASE TRANSMEMBRANE"/>
    <property type="match status" value="1"/>
</dbReference>
<feature type="domain" description="Reelin" evidence="3">
    <location>
        <begin position="7"/>
        <end position="175"/>
    </location>
</feature>
<evidence type="ECO:0000313" key="6">
    <source>
        <dbReference type="RefSeq" id="NP_001313480.1"/>
    </source>
</evidence>
<keyword evidence="2 6" id="KW-0732">Signal</keyword>
<reference evidence="6" key="5">
    <citation type="submission" date="2025-04" db="UniProtKB">
        <authorList>
            <consortium name="RefSeq"/>
        </authorList>
    </citation>
    <scope>IDENTIFICATION</scope>
    <source>
        <strain evidence="6">Tuebingen</strain>
    </source>
</reference>
<reference evidence="4" key="2">
    <citation type="submission" date="2013-08" db="UniProtKB">
        <authorList>
            <consortium name="Ensembl"/>
        </authorList>
    </citation>
    <scope>IDENTIFICATION</scope>
    <source>
        <strain evidence="4">Tuebingen</strain>
    </source>
</reference>
<dbReference type="AGR" id="ZFIN:ZDB-GENE-050506-102"/>
<dbReference type="HOGENOM" id="CLU_091827_3_0_1"/>
<protein>
    <submittedName>
        <fullName evidence="4">Si:dkey-251i10.2</fullName>
    </submittedName>
    <submittedName>
        <fullName evidence="6">Uncharacterized protein LOC562682 precursor</fullName>
    </submittedName>
</protein>
<dbReference type="OMA" id="WINVRSN"/>
<dbReference type="PROSITE" id="PS51019">
    <property type="entry name" value="REELIN"/>
    <property type="match status" value="1"/>
</dbReference>
<reference evidence="6" key="4">
    <citation type="journal article" date="2023" name="Sci. Rep.">
        <title>A temporal single cell transcriptome atlas of zebrafish anterior segment development.</title>
        <authorList>
            <person name="Vocking O."/>
            <person name="Famulski J.K."/>
        </authorList>
    </citation>
    <scope>NUCLEOTIDE SEQUENCE</scope>
    <source>
        <strain evidence="6">Tuebingen</strain>
    </source>
</reference>
<comment type="similarity">
    <text evidence="1">Belongs to the FRRS1 family.</text>
</comment>
<dbReference type="SMR" id="A2CEY7"/>
<name>A2CEY7_DANRE</name>
<reference evidence="4 5" key="1">
    <citation type="journal article" date="2013" name="Nature">
        <title>The zebrafish reference genome sequence and its relationship to the human genome.</title>
        <authorList>
            <consortium name="Genome Reference Consortium Zebrafish"/>
            <person name="Howe K."/>
            <person name="Clark M.D."/>
            <person name="Torroja C.F."/>
            <person name="Torrance J."/>
            <person name="Berthelot C."/>
            <person name="Muffato M."/>
            <person name="Collins J.E."/>
            <person name="Humphray S."/>
            <person name="McLaren K."/>
            <person name="Matthews L."/>
            <person name="McLaren S."/>
            <person name="Sealy I."/>
            <person name="Caccamo M."/>
            <person name="Churcher C."/>
            <person name="Scott C."/>
            <person name="Barrett J.C."/>
            <person name="Koch R."/>
            <person name="Rauch G.J."/>
            <person name="White S."/>
            <person name="Chow W."/>
            <person name="Kilian B."/>
            <person name="Quintais L.T."/>
            <person name="Guerra-Assuncao J.A."/>
            <person name="Zhou Y."/>
            <person name="Gu Y."/>
            <person name="Yen J."/>
            <person name="Vogel J.H."/>
            <person name="Eyre T."/>
            <person name="Redmond S."/>
            <person name="Banerjee R."/>
            <person name="Chi J."/>
            <person name="Fu B."/>
            <person name="Langley E."/>
            <person name="Maguire S.F."/>
            <person name="Laird G.K."/>
            <person name="Lloyd D."/>
            <person name="Kenyon E."/>
            <person name="Donaldson S."/>
            <person name="Sehra H."/>
            <person name="Almeida-King J."/>
            <person name="Loveland J."/>
            <person name="Trevanion S."/>
            <person name="Jones M."/>
            <person name="Quail M."/>
            <person name="Willey D."/>
            <person name="Hunt A."/>
            <person name="Burton J."/>
            <person name="Sims S."/>
            <person name="McLay K."/>
            <person name="Plumb B."/>
            <person name="Davis J."/>
            <person name="Clee C."/>
            <person name="Oliver K."/>
            <person name="Clark R."/>
            <person name="Riddle C."/>
            <person name="Elliot D."/>
            <person name="Eliott D."/>
            <person name="Threadgold G."/>
            <person name="Harden G."/>
            <person name="Ware D."/>
            <person name="Begum S."/>
            <person name="Mortimore B."/>
            <person name="Mortimer B."/>
            <person name="Kerry G."/>
            <person name="Heath P."/>
            <person name="Phillimore B."/>
            <person name="Tracey A."/>
            <person name="Corby N."/>
            <person name="Dunn M."/>
            <person name="Johnson C."/>
            <person name="Wood J."/>
            <person name="Clark S."/>
            <person name="Pelan S."/>
            <person name="Griffiths G."/>
            <person name="Smith M."/>
            <person name="Glithero R."/>
            <person name="Howden P."/>
            <person name="Barker N."/>
            <person name="Lloyd C."/>
            <person name="Stevens C."/>
            <person name="Harley J."/>
            <person name="Holt K."/>
            <person name="Panagiotidis G."/>
            <person name="Lovell J."/>
            <person name="Beasley H."/>
            <person name="Henderson C."/>
            <person name="Gordon D."/>
            <person name="Auger K."/>
            <person name="Wright D."/>
            <person name="Collins J."/>
            <person name="Raisen C."/>
            <person name="Dyer L."/>
            <person name="Leung K."/>
            <person name="Robertson L."/>
            <person name="Ambridge K."/>
            <person name="Leongamornlert D."/>
            <person name="McGuire S."/>
            <person name="Gilderthorp R."/>
            <person name="Griffiths C."/>
            <person name="Manthravadi D."/>
            <person name="Nichol S."/>
            <person name="Barker G."/>
            <person name="Whitehead S."/>
            <person name="Kay M."/>
            <person name="Brown J."/>
            <person name="Murnane C."/>
            <person name="Gray E."/>
            <person name="Humphries M."/>
            <person name="Sycamore N."/>
            <person name="Barker D."/>
            <person name="Saunders D."/>
            <person name="Wallis J."/>
            <person name="Babbage A."/>
            <person name="Hammond S."/>
            <person name="Mashreghi-Mohammadi M."/>
            <person name="Barr L."/>
            <person name="Martin S."/>
            <person name="Wray P."/>
            <person name="Ellington A."/>
            <person name="Matthews N."/>
            <person name="Ellwood M."/>
            <person name="Woodmansey R."/>
            <person name="Clark G."/>
            <person name="Cooper J."/>
            <person name="Cooper J."/>
            <person name="Tromans A."/>
            <person name="Grafham D."/>
            <person name="Skuce C."/>
            <person name="Pandian R."/>
            <person name="Andrews R."/>
            <person name="Harrison E."/>
            <person name="Kimberley A."/>
            <person name="Garnett J."/>
            <person name="Fosker N."/>
            <person name="Hall R."/>
            <person name="Garner P."/>
            <person name="Kelly D."/>
            <person name="Bird C."/>
            <person name="Palmer S."/>
            <person name="Gehring I."/>
            <person name="Berger A."/>
            <person name="Dooley C.M."/>
            <person name="Ersan-Urun Z."/>
            <person name="Eser C."/>
            <person name="Geiger H."/>
            <person name="Geisler M."/>
            <person name="Karotki L."/>
            <person name="Kirn A."/>
            <person name="Konantz J."/>
            <person name="Konantz M."/>
            <person name="Oberlander M."/>
            <person name="Rudolph-Geiger S."/>
            <person name="Teucke M."/>
            <person name="Lanz C."/>
            <person name="Raddatz G."/>
            <person name="Osoegawa K."/>
            <person name="Zhu B."/>
            <person name="Rapp A."/>
            <person name="Widaa S."/>
            <person name="Langford C."/>
            <person name="Yang F."/>
            <person name="Schuster S.C."/>
            <person name="Carter N.P."/>
            <person name="Harrow J."/>
            <person name="Ning Z."/>
            <person name="Herrero J."/>
            <person name="Searle S.M."/>
            <person name="Enright A."/>
            <person name="Geisler R."/>
            <person name="Plasterk R.H."/>
            <person name="Lee C."/>
            <person name="Westerfield M."/>
            <person name="de Jong P.J."/>
            <person name="Zon L.I."/>
            <person name="Postlethwait J.H."/>
            <person name="Nusslein-Volhard C."/>
            <person name="Hubbard T.J."/>
            <person name="Roest Crollius H."/>
            <person name="Rogers J."/>
            <person name="Stemple D.L."/>
        </authorList>
    </citation>
    <scope>NUCLEOTIDE SEQUENCE [LARGE SCALE GENOMIC DNA]</scope>
    <source>
        <strain evidence="4">Tuebingen</strain>
    </source>
</reference>
<feature type="signal peptide" evidence="2">
    <location>
        <begin position="1"/>
        <end position="20"/>
    </location>
</feature>
<dbReference type="PaxDb" id="7955-ENSDARP00000122083"/>
<feature type="chain" id="PRO_5035035660" evidence="2 6">
    <location>
        <begin position="21"/>
        <end position="193"/>
    </location>
</feature>